<dbReference type="RefSeq" id="WP_021683168.1">
    <property type="nucleotide sequence ID" value="NZ_KI260466.1"/>
</dbReference>
<dbReference type="AlphaFoldDB" id="U2KS76"/>
<dbReference type="STRING" id="411473.RUMCAL_01699"/>
<name>U2KS76_9FIRM</name>
<dbReference type="OrthoDB" id="1665489at2"/>
<proteinExistence type="predicted"/>
<comment type="caution">
    <text evidence="1">The sequence shown here is derived from an EMBL/GenBank/DDBJ whole genome shotgun (WGS) entry which is preliminary data.</text>
</comment>
<evidence type="ECO:0000313" key="2">
    <source>
        <dbReference type="Proteomes" id="UP000016662"/>
    </source>
</evidence>
<organism evidence="1 2">
    <name type="scientific">Ruminococcus callidus ATCC 27760</name>
    <dbReference type="NCBI Taxonomy" id="411473"/>
    <lineage>
        <taxon>Bacteria</taxon>
        <taxon>Bacillati</taxon>
        <taxon>Bacillota</taxon>
        <taxon>Clostridia</taxon>
        <taxon>Eubacteriales</taxon>
        <taxon>Oscillospiraceae</taxon>
        <taxon>Ruminococcus</taxon>
    </lineage>
</organism>
<protein>
    <submittedName>
        <fullName evidence="1">Uncharacterized protein</fullName>
    </submittedName>
</protein>
<dbReference type="eggNOG" id="ENOG5032YNV">
    <property type="taxonomic scope" value="Bacteria"/>
</dbReference>
<dbReference type="PATRIC" id="fig|411473.3.peg.1388"/>
<dbReference type="HOGENOM" id="CLU_1509522_0_0_9"/>
<sequence>MSHTAYWITPDDVAVYLFLENTSHQRENEILWDLFENHKAHIPTEYGSTYLQFKQSVMNLLNIYELDAVSYDEAALILMEIEHTSLYSEEESDCFDAYFKLIWLQLRYSGIAYRKVKLRKLLRDFGYKRRSEKLTSRIQQAIDKLELKTYLRGYVPCSIDAISLEDVIVIRLGEGSML</sequence>
<evidence type="ECO:0000313" key="1">
    <source>
        <dbReference type="EMBL" id="ERJ95122.1"/>
    </source>
</evidence>
<accession>U2KS76</accession>
<keyword evidence="2" id="KW-1185">Reference proteome</keyword>
<dbReference type="EMBL" id="AWVF01000215">
    <property type="protein sequence ID" value="ERJ95122.1"/>
    <property type="molecule type" value="Genomic_DNA"/>
</dbReference>
<reference evidence="1 2" key="1">
    <citation type="submission" date="2013-07" db="EMBL/GenBank/DDBJ databases">
        <authorList>
            <person name="Weinstock G."/>
            <person name="Sodergren E."/>
            <person name="Wylie T."/>
            <person name="Fulton L."/>
            <person name="Fulton R."/>
            <person name="Fronick C."/>
            <person name="O'Laughlin M."/>
            <person name="Godfrey J."/>
            <person name="Miner T."/>
            <person name="Herter B."/>
            <person name="Appelbaum E."/>
            <person name="Cordes M."/>
            <person name="Lek S."/>
            <person name="Wollam A."/>
            <person name="Pepin K.H."/>
            <person name="Palsikar V.B."/>
            <person name="Mitreva M."/>
            <person name="Wilson R.K."/>
        </authorList>
    </citation>
    <scope>NUCLEOTIDE SEQUENCE [LARGE SCALE GENOMIC DNA]</scope>
    <source>
        <strain evidence="1 2">ATCC 27760</strain>
    </source>
</reference>
<dbReference type="Proteomes" id="UP000016662">
    <property type="component" value="Unassembled WGS sequence"/>
</dbReference>
<gene>
    <name evidence="1" type="ORF">RUMCAL_01699</name>
</gene>